<dbReference type="PRINTS" id="PR00369">
    <property type="entry name" value="FLAVODOXIN"/>
</dbReference>
<name>A0A1B5L5G1_USTVR</name>
<gene>
    <name evidence="3" type="ORF">UVI_02040830</name>
</gene>
<dbReference type="PANTHER" id="PTHR19384:SF10">
    <property type="entry name" value="NADPH-DEPENDENT DIFLAVIN OXIDOREDUCTASE 1"/>
    <property type="match status" value="1"/>
</dbReference>
<reference evidence="4" key="1">
    <citation type="journal article" date="2016" name="Genome Announc.">
        <title>Genome sequence of Ustilaginoidea virens IPU010, a rice pathogenic fungus causing false smut.</title>
        <authorList>
            <person name="Kumagai T."/>
            <person name="Ishii T."/>
            <person name="Terai G."/>
            <person name="Umemura M."/>
            <person name="Machida M."/>
            <person name="Asai K."/>
        </authorList>
    </citation>
    <scope>NUCLEOTIDE SEQUENCE [LARGE SCALE GENOMIC DNA]</scope>
    <source>
        <strain evidence="4">IPU010</strain>
    </source>
</reference>
<accession>A0A1B5L5G1</accession>
<dbReference type="InterPro" id="IPR008254">
    <property type="entry name" value="Flavodoxin/NO_synth"/>
</dbReference>
<dbReference type="Pfam" id="PF00258">
    <property type="entry name" value="Flavodoxin_1"/>
    <property type="match status" value="1"/>
</dbReference>
<dbReference type="SUPFAM" id="SSF52218">
    <property type="entry name" value="Flavoproteins"/>
    <property type="match status" value="1"/>
</dbReference>
<dbReference type="GO" id="GO:0010181">
    <property type="term" value="F:FMN binding"/>
    <property type="evidence" value="ECO:0007669"/>
    <property type="project" value="InterPro"/>
</dbReference>
<dbReference type="Gene3D" id="3.40.50.360">
    <property type="match status" value="1"/>
</dbReference>
<evidence type="ECO:0000259" key="2">
    <source>
        <dbReference type="PROSITE" id="PS50902"/>
    </source>
</evidence>
<proteinExistence type="predicted"/>
<dbReference type="GO" id="GO:0016491">
    <property type="term" value="F:oxidoreductase activity"/>
    <property type="evidence" value="ECO:0007669"/>
    <property type="project" value="TreeGrafter"/>
</dbReference>
<dbReference type="GO" id="GO:0050660">
    <property type="term" value="F:flavin adenine dinucleotide binding"/>
    <property type="evidence" value="ECO:0007669"/>
    <property type="project" value="TreeGrafter"/>
</dbReference>
<dbReference type="PROSITE" id="PS50902">
    <property type="entry name" value="FLAVODOXIN_LIKE"/>
    <property type="match status" value="1"/>
</dbReference>
<dbReference type="EMBL" id="BBTG02000023">
    <property type="protein sequence ID" value="GAO18761.1"/>
    <property type="molecule type" value="Genomic_DNA"/>
</dbReference>
<feature type="domain" description="Flavodoxin-like" evidence="2">
    <location>
        <begin position="8"/>
        <end position="106"/>
    </location>
</feature>
<protein>
    <recommendedName>
        <fullName evidence="2">Flavodoxin-like domain-containing protein</fullName>
    </recommendedName>
</protein>
<evidence type="ECO:0000256" key="1">
    <source>
        <dbReference type="ARBA" id="ARBA00022630"/>
    </source>
</evidence>
<dbReference type="PANTHER" id="PTHR19384">
    <property type="entry name" value="NITRIC OXIDE SYNTHASE-RELATED"/>
    <property type="match status" value="1"/>
</dbReference>
<evidence type="ECO:0000313" key="4">
    <source>
        <dbReference type="Proteomes" id="UP000054053"/>
    </source>
</evidence>
<sequence>MSVPDRTVLVLYGSETGNAQDLAEELGRLCQRLHFTTRVDELDSAVLNDLLAHQIVLFVVSTTGQGDMPHNALSFWNKLLRKKLPPACLAGLEYSCVGLGDSTYLK</sequence>
<comment type="caution">
    <text evidence="3">The sequence shown here is derived from an EMBL/GenBank/DDBJ whole genome shotgun (WGS) entry which is preliminary data.</text>
</comment>
<organism evidence="3 4">
    <name type="scientific">Ustilaginoidea virens</name>
    <name type="common">Rice false smut fungus</name>
    <name type="synonym">Villosiclava virens</name>
    <dbReference type="NCBI Taxonomy" id="1159556"/>
    <lineage>
        <taxon>Eukaryota</taxon>
        <taxon>Fungi</taxon>
        <taxon>Dikarya</taxon>
        <taxon>Ascomycota</taxon>
        <taxon>Pezizomycotina</taxon>
        <taxon>Sordariomycetes</taxon>
        <taxon>Hypocreomycetidae</taxon>
        <taxon>Hypocreales</taxon>
        <taxon>Clavicipitaceae</taxon>
        <taxon>Ustilaginoidea</taxon>
    </lineage>
</organism>
<dbReference type="GO" id="GO:0005829">
    <property type="term" value="C:cytosol"/>
    <property type="evidence" value="ECO:0007669"/>
    <property type="project" value="TreeGrafter"/>
</dbReference>
<keyword evidence="1" id="KW-0285">Flavoprotein</keyword>
<dbReference type="Proteomes" id="UP000054053">
    <property type="component" value="Unassembled WGS sequence"/>
</dbReference>
<dbReference type="InterPro" id="IPR001094">
    <property type="entry name" value="Flavdoxin-like"/>
</dbReference>
<dbReference type="InterPro" id="IPR029039">
    <property type="entry name" value="Flavoprotein-like_sf"/>
</dbReference>
<dbReference type="AlphaFoldDB" id="A0A1B5L5G1"/>
<evidence type="ECO:0000313" key="3">
    <source>
        <dbReference type="EMBL" id="GAO18761.1"/>
    </source>
</evidence>